<accession>A0ABR1G6P5</accession>
<reference evidence="5 6" key="1">
    <citation type="submission" date="2024-03" db="EMBL/GenBank/DDBJ databases">
        <title>Aureococcus anophagefferens CCMP1851 and Kratosvirus quantuckense: Draft genome of a second virus-susceptible host strain in the model system.</title>
        <authorList>
            <person name="Chase E."/>
            <person name="Truchon A.R."/>
            <person name="Schepens W."/>
            <person name="Wilhelm S.W."/>
        </authorList>
    </citation>
    <scope>NUCLEOTIDE SEQUENCE [LARGE SCALE GENOMIC DNA]</scope>
    <source>
        <strain evidence="5 6">CCMP1851</strain>
    </source>
</reference>
<dbReference type="InterPro" id="IPR015943">
    <property type="entry name" value="WD40/YVTN_repeat-like_dom_sf"/>
</dbReference>
<dbReference type="Proteomes" id="UP001363151">
    <property type="component" value="Unassembled WGS sequence"/>
</dbReference>
<evidence type="ECO:0000313" key="6">
    <source>
        <dbReference type="Proteomes" id="UP001363151"/>
    </source>
</evidence>
<evidence type="ECO:0000259" key="4">
    <source>
        <dbReference type="PROSITE" id="PS50089"/>
    </source>
</evidence>
<name>A0ABR1G6P5_AURAN</name>
<feature type="region of interest" description="Disordered" evidence="3">
    <location>
        <begin position="585"/>
        <end position="636"/>
    </location>
</feature>
<organism evidence="5 6">
    <name type="scientific">Aureococcus anophagefferens</name>
    <name type="common">Harmful bloom alga</name>
    <dbReference type="NCBI Taxonomy" id="44056"/>
    <lineage>
        <taxon>Eukaryota</taxon>
        <taxon>Sar</taxon>
        <taxon>Stramenopiles</taxon>
        <taxon>Ochrophyta</taxon>
        <taxon>Pelagophyceae</taxon>
        <taxon>Pelagomonadales</taxon>
        <taxon>Pelagomonadaceae</taxon>
        <taxon>Aureococcus</taxon>
    </lineage>
</organism>
<keyword evidence="6" id="KW-1185">Reference proteome</keyword>
<dbReference type="SUPFAM" id="SSF50978">
    <property type="entry name" value="WD40 repeat-like"/>
    <property type="match status" value="1"/>
</dbReference>
<dbReference type="EMBL" id="JBBJCI010000085">
    <property type="protein sequence ID" value="KAK7248915.1"/>
    <property type="molecule type" value="Genomic_DNA"/>
</dbReference>
<feature type="compositionally biased region" description="Basic and acidic residues" evidence="3">
    <location>
        <begin position="333"/>
        <end position="349"/>
    </location>
</feature>
<dbReference type="PANTHER" id="PTHR22696">
    <property type="entry name" value="E3 UBIQUITIN-PROTEIN LIGASE RNF26"/>
    <property type="match status" value="1"/>
</dbReference>
<dbReference type="InterPro" id="IPR001841">
    <property type="entry name" value="Znf_RING"/>
</dbReference>
<feature type="compositionally biased region" description="Low complexity" evidence="3">
    <location>
        <begin position="63"/>
        <end position="75"/>
    </location>
</feature>
<feature type="coiled-coil region" evidence="2">
    <location>
        <begin position="720"/>
        <end position="747"/>
    </location>
</feature>
<evidence type="ECO:0000256" key="1">
    <source>
        <dbReference type="PROSITE-ProRule" id="PRU00175"/>
    </source>
</evidence>
<dbReference type="SUPFAM" id="SSF57850">
    <property type="entry name" value="RING/U-box"/>
    <property type="match status" value="1"/>
</dbReference>
<feature type="region of interest" description="Disordered" evidence="3">
    <location>
        <begin position="333"/>
        <end position="380"/>
    </location>
</feature>
<dbReference type="Pfam" id="PF13920">
    <property type="entry name" value="zf-C3HC4_3"/>
    <property type="match status" value="1"/>
</dbReference>
<dbReference type="Gene3D" id="2.130.10.10">
    <property type="entry name" value="YVTN repeat-like/Quinoprotein amine dehydrogenase"/>
    <property type="match status" value="1"/>
</dbReference>
<feature type="region of interest" description="Disordered" evidence="3">
    <location>
        <begin position="89"/>
        <end position="142"/>
    </location>
</feature>
<keyword evidence="2" id="KW-0175">Coiled coil</keyword>
<keyword evidence="1 5" id="KW-0863">Zinc-finger</keyword>
<keyword evidence="1 5" id="KW-0862">Zinc</keyword>
<dbReference type="Gene3D" id="3.30.40.10">
    <property type="entry name" value="Zinc/RING finger domain, C3HC4 (zinc finger)"/>
    <property type="match status" value="1"/>
</dbReference>
<feature type="region of interest" description="Disordered" evidence="3">
    <location>
        <begin position="1"/>
        <end position="77"/>
    </location>
</feature>
<dbReference type="InterPro" id="IPR036322">
    <property type="entry name" value="WD40_repeat_dom_sf"/>
</dbReference>
<dbReference type="GO" id="GO:0008270">
    <property type="term" value="F:zinc ion binding"/>
    <property type="evidence" value="ECO:0007669"/>
    <property type="project" value="UniProtKB-KW"/>
</dbReference>
<dbReference type="PROSITE" id="PS50089">
    <property type="entry name" value="ZF_RING_2"/>
    <property type="match status" value="1"/>
</dbReference>
<feature type="compositionally biased region" description="Basic and acidic residues" evidence="3">
    <location>
        <begin position="33"/>
        <end position="61"/>
    </location>
</feature>
<evidence type="ECO:0000313" key="5">
    <source>
        <dbReference type="EMBL" id="KAK7248915.1"/>
    </source>
</evidence>
<feature type="compositionally biased region" description="Basic and acidic residues" evidence="3">
    <location>
        <begin position="585"/>
        <end position="600"/>
    </location>
</feature>
<sequence length="801" mass="86574">MHRSRGAKLLEAAKAKPPPLAENARQPSDDDGWDRRARDQPRRPAVKDARARREERLERLRTSPGAASPLAPLRARAARRSWRRARRCWRRRARSRRRRRRSSSATRGPSGRRRRPSRRSARDPWSGRGPVRLAAGGGWRGDTSSGNVEEMCFGLEEPVVSASVAPDGSCVLCGFGSGVVRLFDLAASANAHPEDRWGCALGHLGVRDGAAVLVHVEVSSDGKFGFAGARAGGKGVSCWDLESFRKLRETRGFASSTLVATHREADPRLRGLCSVATMASEDRFRSYRLLSGVGYGSMSVWDVVLPEHGSGGEATWSCVFHEPLRVWRLDRPWERPTPHHTIPDTKGERGALVPGSRWEDIVDDDDDEGSAAPPPRTTKRGAVALLGAGCGELRCAYLRDLAPKAPPPKGAKPLLAEVLPLPAKASGETSRSRLRSVSHVHACDGARVAAVHLDDGHVALLRNDDGAATLVPWLTPQGDGISLRASVAHVTSGERPLLADSVLTDRKKFSDVAVVLAVFDATRDAGVLKVGRLASFDANDLRVGDGDLVVSDDVGVCDPAKVRSGGRCWACGDCATHWEESARDALRPSYREAERKRKPEDDEVQLIEAPAEKPAAADGPPAKKKTKQAAPASLRSEVRSLRDALAERTAAHEEDLRRADRRFGEEKKLRKAWNAQRADYEARLAAHAQESASAVRAVSGGDDAMDAADLSKVHEALVEALAKNRALTAARAAADALEEERKKQASTCVVCAEAESRVALAPCGHMCLCPTDAAQLHAKGMLRKCPVCKQPVTATVVVREV</sequence>
<gene>
    <name evidence="5" type="ORF">SO694_000422107</name>
</gene>
<comment type="caution">
    <text evidence="5">The sequence shown here is derived from an EMBL/GenBank/DDBJ whole genome shotgun (WGS) entry which is preliminary data.</text>
</comment>
<protein>
    <submittedName>
        <fullName evidence="5">Zinc-finger (RING finger) domain containing protein</fullName>
    </submittedName>
</protein>
<dbReference type="InterPro" id="IPR013083">
    <property type="entry name" value="Znf_RING/FYVE/PHD"/>
</dbReference>
<feature type="compositionally biased region" description="Basic residues" evidence="3">
    <location>
        <begin position="110"/>
        <end position="119"/>
    </location>
</feature>
<feature type="coiled-coil region" evidence="2">
    <location>
        <begin position="642"/>
        <end position="690"/>
    </location>
</feature>
<evidence type="ECO:0000256" key="2">
    <source>
        <dbReference type="SAM" id="Coils"/>
    </source>
</evidence>
<feature type="domain" description="RING-type" evidence="4">
    <location>
        <begin position="748"/>
        <end position="789"/>
    </location>
</feature>
<feature type="compositionally biased region" description="Basic residues" evidence="3">
    <location>
        <begin position="89"/>
        <end position="102"/>
    </location>
</feature>
<evidence type="ECO:0000256" key="3">
    <source>
        <dbReference type="SAM" id="MobiDB-lite"/>
    </source>
</evidence>
<keyword evidence="1 5" id="KW-0479">Metal-binding</keyword>
<proteinExistence type="predicted"/>
<dbReference type="PANTHER" id="PTHR22696:SF1">
    <property type="entry name" value="E3 UBIQUITIN-PROTEIN LIGASE RNF26"/>
    <property type="match status" value="1"/>
</dbReference>